<dbReference type="Proteomes" id="UP000824056">
    <property type="component" value="Unassembled WGS sequence"/>
</dbReference>
<accession>A0A9D2FR14</accession>
<keyword evidence="1" id="KW-1133">Transmembrane helix</keyword>
<dbReference type="PANTHER" id="PTHR37305">
    <property type="entry name" value="INTEGRAL MEMBRANE PROTEIN-RELATED"/>
    <property type="match status" value="1"/>
</dbReference>
<evidence type="ECO:0008006" key="4">
    <source>
        <dbReference type="Google" id="ProtNLM"/>
    </source>
</evidence>
<feature type="transmembrane region" description="Helical" evidence="1">
    <location>
        <begin position="228"/>
        <end position="254"/>
    </location>
</feature>
<dbReference type="AlphaFoldDB" id="A0A9D2FR14"/>
<dbReference type="PANTHER" id="PTHR37305:SF1">
    <property type="entry name" value="MEMBRANE PROTEIN"/>
    <property type="match status" value="1"/>
</dbReference>
<feature type="transmembrane region" description="Helical" evidence="1">
    <location>
        <begin position="274"/>
        <end position="303"/>
    </location>
</feature>
<name>A0A9D2FR14_9FIRM</name>
<feature type="transmembrane region" description="Helical" evidence="1">
    <location>
        <begin position="310"/>
        <end position="328"/>
    </location>
</feature>
<protein>
    <recommendedName>
        <fullName evidence="4">ABC-2 family transporter protein</fullName>
    </recommendedName>
</protein>
<evidence type="ECO:0000313" key="3">
    <source>
        <dbReference type="Proteomes" id="UP000824056"/>
    </source>
</evidence>
<proteinExistence type="predicted"/>
<reference evidence="2" key="2">
    <citation type="submission" date="2021-04" db="EMBL/GenBank/DDBJ databases">
        <authorList>
            <person name="Gilroy R."/>
        </authorList>
    </citation>
    <scope>NUCLEOTIDE SEQUENCE</scope>
    <source>
        <strain evidence="2">1068</strain>
    </source>
</reference>
<organism evidence="2 3">
    <name type="scientific">Candidatus Blautia pullicola</name>
    <dbReference type="NCBI Taxonomy" id="2838498"/>
    <lineage>
        <taxon>Bacteria</taxon>
        <taxon>Bacillati</taxon>
        <taxon>Bacillota</taxon>
        <taxon>Clostridia</taxon>
        <taxon>Lachnospirales</taxon>
        <taxon>Lachnospiraceae</taxon>
        <taxon>Blautia</taxon>
    </lineage>
</organism>
<dbReference type="EMBL" id="DXBG01000105">
    <property type="protein sequence ID" value="HIZ65117.1"/>
    <property type="molecule type" value="Genomic_DNA"/>
</dbReference>
<sequence length="398" mass="45315">MRQLLYLTGYEYRKMLRRKSLWLSFWGCFLIVLFSGSVFFFGSTYVEGEKVYSKQEGLKMEAEASKELEGRVMDAALLREYKKDFAEYSTLELGTTLLPENYKEMQEKYLPSILLEFWSMKALGGAENIEDVRESHRAYLRERLEKKELSQEEINWHIQEEKKQDTYIWQTNSGCERFLALQQSTLFFIGIVLVIGTAPLFAQERSCGADALLLTSKLGKEKTGRAKLLAGFSFSLVVSLFFYLSLLLELFLLYGQGDLQAVMQTLPDLAHVSYAFSVGQMLLLIVGCSLLSECLLAAVVMFCSSKMTSAFGPVVIGLLLVMLNLLAAERFQDMGIFTMVWNAIPVIFGSVSSVFSDYLLNINGFLLPAFIYTPLIYLPFFVILWVGARRSFGKYILR</sequence>
<gene>
    <name evidence="2" type="ORF">H9809_04325</name>
</gene>
<feature type="transmembrane region" description="Helical" evidence="1">
    <location>
        <begin position="21"/>
        <end position="46"/>
    </location>
</feature>
<evidence type="ECO:0000256" key="1">
    <source>
        <dbReference type="SAM" id="Phobius"/>
    </source>
</evidence>
<evidence type="ECO:0000313" key="2">
    <source>
        <dbReference type="EMBL" id="HIZ65117.1"/>
    </source>
</evidence>
<feature type="transmembrane region" description="Helical" evidence="1">
    <location>
        <begin position="185"/>
        <end position="202"/>
    </location>
</feature>
<reference evidence="2" key="1">
    <citation type="journal article" date="2021" name="PeerJ">
        <title>Extensive microbial diversity within the chicken gut microbiome revealed by metagenomics and culture.</title>
        <authorList>
            <person name="Gilroy R."/>
            <person name="Ravi A."/>
            <person name="Getino M."/>
            <person name="Pursley I."/>
            <person name="Horton D.L."/>
            <person name="Alikhan N.F."/>
            <person name="Baker D."/>
            <person name="Gharbi K."/>
            <person name="Hall N."/>
            <person name="Watson M."/>
            <person name="Adriaenssens E.M."/>
            <person name="Foster-Nyarko E."/>
            <person name="Jarju S."/>
            <person name="Secka A."/>
            <person name="Antonio M."/>
            <person name="Oren A."/>
            <person name="Chaudhuri R.R."/>
            <person name="La Ragione R."/>
            <person name="Hildebrand F."/>
            <person name="Pallen M.J."/>
        </authorList>
    </citation>
    <scope>NUCLEOTIDE SEQUENCE</scope>
    <source>
        <strain evidence="2">1068</strain>
    </source>
</reference>
<feature type="transmembrane region" description="Helical" evidence="1">
    <location>
        <begin position="367"/>
        <end position="388"/>
    </location>
</feature>
<keyword evidence="1" id="KW-0472">Membrane</keyword>
<comment type="caution">
    <text evidence="2">The sequence shown here is derived from an EMBL/GenBank/DDBJ whole genome shotgun (WGS) entry which is preliminary data.</text>
</comment>
<keyword evidence="1" id="KW-0812">Transmembrane</keyword>